<dbReference type="GO" id="GO:0016987">
    <property type="term" value="F:sigma factor activity"/>
    <property type="evidence" value="ECO:0007669"/>
    <property type="project" value="UniProtKB-KW"/>
</dbReference>
<dbReference type="NCBIfam" id="TIGR02937">
    <property type="entry name" value="sigma70-ECF"/>
    <property type="match status" value="1"/>
</dbReference>
<gene>
    <name evidence="8" type="ORF">ENS64_01745</name>
</gene>
<feature type="domain" description="RNA polymerase sigma-70 region 2" evidence="6">
    <location>
        <begin position="45"/>
        <end position="91"/>
    </location>
</feature>
<dbReference type="GO" id="GO:0006352">
    <property type="term" value="P:DNA-templated transcription initiation"/>
    <property type="evidence" value="ECO:0007669"/>
    <property type="project" value="InterPro"/>
</dbReference>
<dbReference type="CDD" id="cd06171">
    <property type="entry name" value="Sigma70_r4"/>
    <property type="match status" value="1"/>
</dbReference>
<dbReference type="Gene3D" id="1.10.10.10">
    <property type="entry name" value="Winged helix-like DNA-binding domain superfamily/Winged helix DNA-binding domain"/>
    <property type="match status" value="1"/>
</dbReference>
<dbReference type="EMBL" id="DSVQ01000004">
    <property type="protein sequence ID" value="HGT37982.1"/>
    <property type="molecule type" value="Genomic_DNA"/>
</dbReference>
<evidence type="ECO:0000256" key="4">
    <source>
        <dbReference type="ARBA" id="ARBA00023125"/>
    </source>
</evidence>
<evidence type="ECO:0000256" key="1">
    <source>
        <dbReference type="ARBA" id="ARBA00010641"/>
    </source>
</evidence>
<feature type="domain" description="RNA polymerase sigma factor 70 region 4 type 2" evidence="7">
    <location>
        <begin position="123"/>
        <end position="174"/>
    </location>
</feature>
<dbReference type="SUPFAM" id="SSF88946">
    <property type="entry name" value="Sigma2 domain of RNA polymerase sigma factors"/>
    <property type="match status" value="1"/>
</dbReference>
<dbReference type="SUPFAM" id="SSF88659">
    <property type="entry name" value="Sigma3 and sigma4 domains of RNA polymerase sigma factors"/>
    <property type="match status" value="1"/>
</dbReference>
<evidence type="ECO:0000256" key="3">
    <source>
        <dbReference type="ARBA" id="ARBA00023082"/>
    </source>
</evidence>
<evidence type="ECO:0000313" key="8">
    <source>
        <dbReference type="EMBL" id="HGT37982.1"/>
    </source>
</evidence>
<evidence type="ECO:0000256" key="5">
    <source>
        <dbReference type="ARBA" id="ARBA00023163"/>
    </source>
</evidence>
<keyword evidence="5" id="KW-0804">Transcription</keyword>
<dbReference type="InterPro" id="IPR013325">
    <property type="entry name" value="RNA_pol_sigma_r2"/>
</dbReference>
<dbReference type="InterPro" id="IPR013249">
    <property type="entry name" value="RNA_pol_sigma70_r4_t2"/>
</dbReference>
<dbReference type="Gene3D" id="1.10.1740.10">
    <property type="match status" value="1"/>
</dbReference>
<dbReference type="GO" id="GO:0003677">
    <property type="term" value="F:DNA binding"/>
    <property type="evidence" value="ECO:0007669"/>
    <property type="project" value="UniProtKB-KW"/>
</dbReference>
<evidence type="ECO:0000256" key="2">
    <source>
        <dbReference type="ARBA" id="ARBA00023015"/>
    </source>
</evidence>
<keyword evidence="4" id="KW-0238">DNA-binding</keyword>
<comment type="caution">
    <text evidence="8">The sequence shown here is derived from an EMBL/GenBank/DDBJ whole genome shotgun (WGS) entry which is preliminary data.</text>
</comment>
<dbReference type="InterPro" id="IPR007627">
    <property type="entry name" value="RNA_pol_sigma70_r2"/>
</dbReference>
<name>A0A7C4LIK9_9PLAN</name>
<evidence type="ECO:0000259" key="7">
    <source>
        <dbReference type="Pfam" id="PF08281"/>
    </source>
</evidence>
<reference evidence="8" key="1">
    <citation type="journal article" date="2020" name="mSystems">
        <title>Genome- and Community-Level Interaction Insights into Carbon Utilization and Element Cycling Functions of Hydrothermarchaeota in Hydrothermal Sediment.</title>
        <authorList>
            <person name="Zhou Z."/>
            <person name="Liu Y."/>
            <person name="Xu W."/>
            <person name="Pan J."/>
            <person name="Luo Z.H."/>
            <person name="Li M."/>
        </authorList>
    </citation>
    <scope>NUCLEOTIDE SEQUENCE [LARGE SCALE GENOMIC DNA]</scope>
    <source>
        <strain evidence="8">SpSt-508</strain>
    </source>
</reference>
<proteinExistence type="inferred from homology"/>
<dbReference type="PANTHER" id="PTHR43133:SF8">
    <property type="entry name" value="RNA POLYMERASE SIGMA FACTOR HI_1459-RELATED"/>
    <property type="match status" value="1"/>
</dbReference>
<keyword evidence="2" id="KW-0805">Transcription regulation</keyword>
<accession>A0A7C4LIK9</accession>
<organism evidence="8">
    <name type="scientific">Schlesneria paludicola</name>
    <dbReference type="NCBI Taxonomy" id="360056"/>
    <lineage>
        <taxon>Bacteria</taxon>
        <taxon>Pseudomonadati</taxon>
        <taxon>Planctomycetota</taxon>
        <taxon>Planctomycetia</taxon>
        <taxon>Planctomycetales</taxon>
        <taxon>Planctomycetaceae</taxon>
        <taxon>Schlesneria</taxon>
    </lineage>
</organism>
<dbReference type="Pfam" id="PF04542">
    <property type="entry name" value="Sigma70_r2"/>
    <property type="match status" value="1"/>
</dbReference>
<dbReference type="InterPro" id="IPR036388">
    <property type="entry name" value="WH-like_DNA-bd_sf"/>
</dbReference>
<dbReference type="InterPro" id="IPR039425">
    <property type="entry name" value="RNA_pol_sigma-70-like"/>
</dbReference>
<keyword evidence="3" id="KW-0731">Sigma factor</keyword>
<comment type="similarity">
    <text evidence="1">Belongs to the sigma-70 factor family. ECF subfamily.</text>
</comment>
<dbReference type="PANTHER" id="PTHR43133">
    <property type="entry name" value="RNA POLYMERASE ECF-TYPE SIGMA FACTO"/>
    <property type="match status" value="1"/>
</dbReference>
<sequence>MSESISRVLWHQAKQGDRSAYEQLFALHVDQLLVFIRVRLGAGLAAKIELEDVLQETYLAAHRSFDQFEYTEDGAFLKWLCRIVENRLRDWHDHFAAQKRQPVDVPRSSPTGPATALGRVEDRERIEQALQRLEPDHRLVLLLRYFEGLSAEETAERMARSPGAVRKLAARALIELGKQL</sequence>
<dbReference type="Pfam" id="PF08281">
    <property type="entry name" value="Sigma70_r4_2"/>
    <property type="match status" value="1"/>
</dbReference>
<dbReference type="AlphaFoldDB" id="A0A7C4LIK9"/>
<protein>
    <submittedName>
        <fullName evidence="8">Sigma-70 family RNA polymerase sigma factor</fullName>
    </submittedName>
</protein>
<dbReference type="InterPro" id="IPR013324">
    <property type="entry name" value="RNA_pol_sigma_r3/r4-like"/>
</dbReference>
<dbReference type="InterPro" id="IPR014284">
    <property type="entry name" value="RNA_pol_sigma-70_dom"/>
</dbReference>
<evidence type="ECO:0000259" key="6">
    <source>
        <dbReference type="Pfam" id="PF04542"/>
    </source>
</evidence>